<evidence type="ECO:0000256" key="2">
    <source>
        <dbReference type="ARBA" id="ARBA00022801"/>
    </source>
</evidence>
<evidence type="ECO:0000259" key="3">
    <source>
        <dbReference type="Pfam" id="PF00144"/>
    </source>
</evidence>
<dbReference type="Proteomes" id="UP000800235">
    <property type="component" value="Unassembled WGS sequence"/>
</dbReference>
<dbReference type="Pfam" id="PF00144">
    <property type="entry name" value="Beta-lactamase"/>
    <property type="match status" value="1"/>
</dbReference>
<dbReference type="Gene3D" id="3.40.710.10">
    <property type="entry name" value="DD-peptidase/beta-lactamase superfamily"/>
    <property type="match status" value="1"/>
</dbReference>
<comment type="similarity">
    <text evidence="1">Belongs to the class-A beta-lactamase family.</text>
</comment>
<proteinExistence type="inferred from homology"/>
<dbReference type="PANTHER" id="PTHR43283:SF17">
    <property type="entry name" value="(LOVD), PUTATIVE (AFU_ORTHOLOGUE AFUA_5G00920)-RELATED"/>
    <property type="match status" value="1"/>
</dbReference>
<gene>
    <name evidence="4" type="ORF">EJ08DRAFT_670401</name>
</gene>
<accession>A0A9P4NSP8</accession>
<keyword evidence="5" id="KW-1185">Reference proteome</keyword>
<evidence type="ECO:0000313" key="5">
    <source>
        <dbReference type="Proteomes" id="UP000800235"/>
    </source>
</evidence>
<dbReference type="InterPro" id="IPR012338">
    <property type="entry name" value="Beta-lactam/transpept-like"/>
</dbReference>
<sequence>MTNFASILAESTKKGGNDIPGVVLQGIDKKGKTLYVETSGFNSVESDAEPIKQDGIFKVASCTKLITTIAALQCVERGLIGLGESVYKLLPELAGSKIISSPDNSKTLEYADTKKAITLRHLLTHSSGISYDANHPLMVAWRASRGERSMMNGTVPQAFTLPLLFEPGKGWVYGGGIDWAGYIVKRLNNNITLEQYFIDNIWKPVGRTSPFPTFDLSRHPYMKARLVKTAERRENGSLEPGYAAFAESPKDEHGGSGLAMEVSDFTAVLADLVSDSTNLLKPETITAMYSPQFLPGSAALKAPADSVNFGLGGLLLTKHVVDVNIPQFTLAWGGYSSLVWMANREKGVAAMYASQVVPPGEAKSTSLITSFFIHFRTNIAKQFAWHGAGFGYQLNDLCSDGQCDKSVLQQFTEFHEIICLIGL</sequence>
<dbReference type="EMBL" id="MU007037">
    <property type="protein sequence ID" value="KAF2430738.1"/>
    <property type="molecule type" value="Genomic_DNA"/>
</dbReference>
<dbReference type="GO" id="GO:0016787">
    <property type="term" value="F:hydrolase activity"/>
    <property type="evidence" value="ECO:0007669"/>
    <property type="project" value="UniProtKB-KW"/>
</dbReference>
<evidence type="ECO:0000256" key="1">
    <source>
        <dbReference type="ARBA" id="ARBA00009009"/>
    </source>
</evidence>
<organism evidence="4 5">
    <name type="scientific">Tothia fuscella</name>
    <dbReference type="NCBI Taxonomy" id="1048955"/>
    <lineage>
        <taxon>Eukaryota</taxon>
        <taxon>Fungi</taxon>
        <taxon>Dikarya</taxon>
        <taxon>Ascomycota</taxon>
        <taxon>Pezizomycotina</taxon>
        <taxon>Dothideomycetes</taxon>
        <taxon>Pleosporomycetidae</taxon>
        <taxon>Venturiales</taxon>
        <taxon>Cylindrosympodiaceae</taxon>
        <taxon>Tothia</taxon>
    </lineage>
</organism>
<reference evidence="4" key="1">
    <citation type="journal article" date="2020" name="Stud. Mycol.">
        <title>101 Dothideomycetes genomes: a test case for predicting lifestyles and emergence of pathogens.</title>
        <authorList>
            <person name="Haridas S."/>
            <person name="Albert R."/>
            <person name="Binder M."/>
            <person name="Bloem J."/>
            <person name="Labutti K."/>
            <person name="Salamov A."/>
            <person name="Andreopoulos B."/>
            <person name="Baker S."/>
            <person name="Barry K."/>
            <person name="Bills G."/>
            <person name="Bluhm B."/>
            <person name="Cannon C."/>
            <person name="Castanera R."/>
            <person name="Culley D."/>
            <person name="Daum C."/>
            <person name="Ezra D."/>
            <person name="Gonzalez J."/>
            <person name="Henrissat B."/>
            <person name="Kuo A."/>
            <person name="Liang C."/>
            <person name="Lipzen A."/>
            <person name="Lutzoni F."/>
            <person name="Magnuson J."/>
            <person name="Mondo S."/>
            <person name="Nolan M."/>
            <person name="Ohm R."/>
            <person name="Pangilinan J."/>
            <person name="Park H.-J."/>
            <person name="Ramirez L."/>
            <person name="Alfaro M."/>
            <person name="Sun H."/>
            <person name="Tritt A."/>
            <person name="Yoshinaga Y."/>
            <person name="Zwiers L.-H."/>
            <person name="Turgeon B."/>
            <person name="Goodwin S."/>
            <person name="Spatafora J."/>
            <person name="Crous P."/>
            <person name="Grigoriev I."/>
        </authorList>
    </citation>
    <scope>NUCLEOTIDE SEQUENCE</scope>
    <source>
        <strain evidence="4">CBS 130266</strain>
    </source>
</reference>
<dbReference type="SUPFAM" id="SSF56601">
    <property type="entry name" value="beta-lactamase/transpeptidase-like"/>
    <property type="match status" value="1"/>
</dbReference>
<dbReference type="InterPro" id="IPR001466">
    <property type="entry name" value="Beta-lactam-related"/>
</dbReference>
<dbReference type="AlphaFoldDB" id="A0A9P4NSP8"/>
<dbReference type="InterPro" id="IPR050789">
    <property type="entry name" value="Diverse_Enzym_Activities"/>
</dbReference>
<dbReference type="PANTHER" id="PTHR43283">
    <property type="entry name" value="BETA-LACTAMASE-RELATED"/>
    <property type="match status" value="1"/>
</dbReference>
<comment type="caution">
    <text evidence="4">The sequence shown here is derived from an EMBL/GenBank/DDBJ whole genome shotgun (WGS) entry which is preliminary data.</text>
</comment>
<protein>
    <submittedName>
        <fullName evidence="4">Beta-lactamase class C and other penicillin binding protein</fullName>
    </submittedName>
</protein>
<keyword evidence="2" id="KW-0378">Hydrolase</keyword>
<feature type="domain" description="Beta-lactamase-related" evidence="3">
    <location>
        <begin position="17"/>
        <end position="362"/>
    </location>
</feature>
<evidence type="ECO:0000313" key="4">
    <source>
        <dbReference type="EMBL" id="KAF2430738.1"/>
    </source>
</evidence>
<dbReference type="OrthoDB" id="428260at2759"/>
<name>A0A9P4NSP8_9PEZI</name>